<proteinExistence type="predicted"/>
<dbReference type="GO" id="GO:0031177">
    <property type="term" value="F:phosphopantetheine binding"/>
    <property type="evidence" value="ECO:0007669"/>
    <property type="project" value="TreeGrafter"/>
</dbReference>
<feature type="domain" description="Condensation" evidence="4">
    <location>
        <begin position="242"/>
        <end position="697"/>
    </location>
</feature>
<dbReference type="EMBL" id="CAJOBB010007625">
    <property type="protein sequence ID" value="CAF4190909.1"/>
    <property type="molecule type" value="Genomic_DNA"/>
</dbReference>
<keyword evidence="1" id="KW-0596">Phosphopantetheine</keyword>
<dbReference type="GO" id="GO:0043041">
    <property type="term" value="P:amino acid activation for nonribosomal peptide biosynthetic process"/>
    <property type="evidence" value="ECO:0007669"/>
    <property type="project" value="TreeGrafter"/>
</dbReference>
<evidence type="ECO:0000256" key="2">
    <source>
        <dbReference type="ARBA" id="ARBA00022553"/>
    </source>
</evidence>
<evidence type="ECO:0000256" key="1">
    <source>
        <dbReference type="ARBA" id="ARBA00022450"/>
    </source>
</evidence>
<feature type="domain" description="Condensation" evidence="4">
    <location>
        <begin position="3"/>
        <end position="225"/>
    </location>
</feature>
<evidence type="ECO:0000313" key="5">
    <source>
        <dbReference type="EMBL" id="CAF4190909.1"/>
    </source>
</evidence>
<feature type="non-terminal residue" evidence="5">
    <location>
        <position position="1"/>
    </location>
</feature>
<dbReference type="SUPFAM" id="SSF56801">
    <property type="entry name" value="Acetyl-CoA synthetase-like"/>
    <property type="match status" value="1"/>
</dbReference>
<dbReference type="InterPro" id="IPR001242">
    <property type="entry name" value="Condensation_dom"/>
</dbReference>
<evidence type="ECO:0000313" key="6">
    <source>
        <dbReference type="Proteomes" id="UP000663868"/>
    </source>
</evidence>
<keyword evidence="2" id="KW-0597">Phosphoprotein</keyword>
<evidence type="ECO:0000259" key="4">
    <source>
        <dbReference type="Pfam" id="PF00668"/>
    </source>
</evidence>
<dbReference type="Gene3D" id="3.30.559.10">
    <property type="entry name" value="Chloramphenicol acetyltransferase-like domain"/>
    <property type="match status" value="2"/>
</dbReference>
<protein>
    <submittedName>
        <fullName evidence="5">Uncharacterized protein</fullName>
    </submittedName>
</protein>
<gene>
    <name evidence="5" type="ORF">KXQ929_LOCUS39520</name>
</gene>
<dbReference type="GO" id="GO:0005829">
    <property type="term" value="C:cytosol"/>
    <property type="evidence" value="ECO:0007669"/>
    <property type="project" value="TreeGrafter"/>
</dbReference>
<accession>A0A820AUM2</accession>
<sequence>AEITFDNEICTSFLNYASSQHLTLFQLGLSVFYVFLFKLTHGETDLCVGSINANRHRSELVNMIGMFVSTLPYRAELNPHWSLDEVVKHVREKCLSILEHSHYPLQHILSDLHLTQSNVSFLEMMFDFTTISKDVNGLSLNRVNLQEVSLNQSYGMAKFDFSLNFTYNPSLDDNHLSCSFVCSCDLFDETTLTMIGRRFQYVLEQLFSLKSSIFISKVDLILPEEVEEREAIMFHRLENIINEAPASFAQYRIWPENQRDANSDQSYLMTHNMPFFYRLYAEDILSVKQLRHALQLIVTKHESLHTSLIYDFNKKILMQRVLTQQDINNDMFTITQSTYETDEQLNAIIENEKYNPQLFNLAQGLVFRCHLVYYKQISSNDLLSANDVIIFNFHHFVFDYPSLNIFLRDLDQAYKTGQLTTDNDTTLRYIDFAVIERQTSMTGASMYWLEALHDCKLDQSLPLPFDRYRLANEHRTIHTTSISFDFGQDLSHQFLTYASSINIKHEHLALAIYFIVLFKFTNGEKDLCISMNIDNRYRDELKSIIGLFENIIPLRCQLDPHWSVHYLLDYVREITTISMEYSYFPFQRILNQHPNVSKPAFLDISFQFLSSMTTIDNKLITISDSQLSSIPFTTNINDNMIRNKYDLSLLVQHNLNINQLSCTINASSDLFNVETIDNISQRFHSMLNQLFISVDDQMNKSIYELSLTLPNERLLMQSMNNTQVLFSSPDTCIHQEFVYQAMKHPQKVAVELDEQSLTYAELLYYVQIFSLHLVNKYAVVPGEIICQCVERSLSMAIGIMAIEMAGGVYCPLSPRDPQHRLHALVQQTHSRLILVHWLTKQMSNDGILSFDIGSLLTYNDVTSDIGDDRLSSITVISSNIAYIIFTSGSTGVPKA</sequence>
<dbReference type="InterPro" id="IPR020845">
    <property type="entry name" value="AMP-binding_CS"/>
</dbReference>
<dbReference type="GO" id="GO:0003824">
    <property type="term" value="F:catalytic activity"/>
    <property type="evidence" value="ECO:0007669"/>
    <property type="project" value="InterPro"/>
</dbReference>
<dbReference type="Pfam" id="PF00668">
    <property type="entry name" value="Condensation"/>
    <property type="match status" value="2"/>
</dbReference>
<dbReference type="Pfam" id="PF00501">
    <property type="entry name" value="AMP-binding"/>
    <property type="match status" value="1"/>
</dbReference>
<dbReference type="PANTHER" id="PTHR45527">
    <property type="entry name" value="NONRIBOSOMAL PEPTIDE SYNTHETASE"/>
    <property type="match status" value="1"/>
</dbReference>
<dbReference type="SUPFAM" id="SSF52777">
    <property type="entry name" value="CoA-dependent acyltransferases"/>
    <property type="match status" value="3"/>
</dbReference>
<reference evidence="5" key="1">
    <citation type="submission" date="2021-02" db="EMBL/GenBank/DDBJ databases">
        <authorList>
            <person name="Nowell W R."/>
        </authorList>
    </citation>
    <scope>NUCLEOTIDE SEQUENCE</scope>
</reference>
<dbReference type="AlphaFoldDB" id="A0A820AUM2"/>
<feature type="non-terminal residue" evidence="5">
    <location>
        <position position="895"/>
    </location>
</feature>
<comment type="caution">
    <text evidence="5">The sequence shown here is derived from an EMBL/GenBank/DDBJ whole genome shotgun (WGS) entry which is preliminary data.</text>
</comment>
<organism evidence="5 6">
    <name type="scientific">Adineta steineri</name>
    <dbReference type="NCBI Taxonomy" id="433720"/>
    <lineage>
        <taxon>Eukaryota</taxon>
        <taxon>Metazoa</taxon>
        <taxon>Spiralia</taxon>
        <taxon>Gnathifera</taxon>
        <taxon>Rotifera</taxon>
        <taxon>Eurotatoria</taxon>
        <taxon>Bdelloidea</taxon>
        <taxon>Adinetida</taxon>
        <taxon>Adinetidae</taxon>
        <taxon>Adineta</taxon>
    </lineage>
</organism>
<dbReference type="PROSITE" id="PS00455">
    <property type="entry name" value="AMP_BINDING"/>
    <property type="match status" value="1"/>
</dbReference>
<dbReference type="Gene3D" id="3.40.50.980">
    <property type="match status" value="2"/>
</dbReference>
<name>A0A820AUM2_9BILA</name>
<dbReference type="InterPro" id="IPR000873">
    <property type="entry name" value="AMP-dep_synth/lig_dom"/>
</dbReference>
<dbReference type="GO" id="GO:0044550">
    <property type="term" value="P:secondary metabolite biosynthetic process"/>
    <property type="evidence" value="ECO:0007669"/>
    <property type="project" value="TreeGrafter"/>
</dbReference>
<dbReference type="Proteomes" id="UP000663868">
    <property type="component" value="Unassembled WGS sequence"/>
</dbReference>
<feature type="domain" description="AMP-dependent synthetase/ligase" evidence="3">
    <location>
        <begin position="739"/>
        <end position="895"/>
    </location>
</feature>
<dbReference type="PANTHER" id="PTHR45527:SF1">
    <property type="entry name" value="FATTY ACID SYNTHASE"/>
    <property type="match status" value="1"/>
</dbReference>
<dbReference type="Gene3D" id="3.30.559.30">
    <property type="entry name" value="Nonribosomal peptide synthetase, condensation domain"/>
    <property type="match status" value="2"/>
</dbReference>
<dbReference type="InterPro" id="IPR023213">
    <property type="entry name" value="CAT-like_dom_sf"/>
</dbReference>
<evidence type="ECO:0000259" key="3">
    <source>
        <dbReference type="Pfam" id="PF00501"/>
    </source>
</evidence>